<dbReference type="Pfam" id="PF05400">
    <property type="entry name" value="FliT"/>
    <property type="match status" value="1"/>
</dbReference>
<gene>
    <name evidence="6" type="ORF">C9I57_24900</name>
</gene>
<accession>A0A2T3XNK0</accession>
<keyword evidence="2" id="KW-0963">Cytoplasm</keyword>
<comment type="caution">
    <text evidence="6">The sequence shown here is derived from an EMBL/GenBank/DDBJ whole genome shotgun (WGS) entry which is preliminary data.</text>
</comment>
<organism evidence="6 7">
    <name type="scientific">Trinickia symbiotica</name>
    <dbReference type="NCBI Taxonomy" id="863227"/>
    <lineage>
        <taxon>Bacteria</taxon>
        <taxon>Pseudomonadati</taxon>
        <taxon>Pseudomonadota</taxon>
        <taxon>Betaproteobacteria</taxon>
        <taxon>Burkholderiales</taxon>
        <taxon>Burkholderiaceae</taxon>
        <taxon>Trinickia</taxon>
    </lineage>
</organism>
<proteinExistence type="predicted"/>
<comment type="subcellular location">
    <subcellularLocation>
        <location evidence="1">Cytoplasm</location>
        <location evidence="1">Cytosol</location>
    </subcellularLocation>
</comment>
<dbReference type="EMBL" id="PYUC01000014">
    <property type="protein sequence ID" value="PTB18075.1"/>
    <property type="molecule type" value="Genomic_DNA"/>
</dbReference>
<dbReference type="RefSeq" id="WP_107153255.1">
    <property type="nucleotide sequence ID" value="NZ_PYUC01000014.1"/>
</dbReference>
<keyword evidence="4" id="KW-0143">Chaperone</keyword>
<name>A0A2T3XNK0_9BURK</name>
<dbReference type="GO" id="GO:0044781">
    <property type="term" value="P:bacterial-type flagellum organization"/>
    <property type="evidence" value="ECO:0007669"/>
    <property type="project" value="UniProtKB-KW"/>
</dbReference>
<protein>
    <recommendedName>
        <fullName evidence="5">Flagellar protein FliT</fullName>
    </recommendedName>
</protein>
<dbReference type="AlphaFoldDB" id="A0A2T3XNK0"/>
<evidence type="ECO:0000313" key="7">
    <source>
        <dbReference type="Proteomes" id="UP000240638"/>
    </source>
</evidence>
<evidence type="ECO:0000256" key="5">
    <source>
        <dbReference type="ARBA" id="ARBA00093797"/>
    </source>
</evidence>
<evidence type="ECO:0000256" key="3">
    <source>
        <dbReference type="ARBA" id="ARBA00022795"/>
    </source>
</evidence>
<dbReference type="Proteomes" id="UP000240638">
    <property type="component" value="Unassembled WGS sequence"/>
</dbReference>
<keyword evidence="3" id="KW-1005">Bacterial flagellum biogenesis</keyword>
<evidence type="ECO:0000256" key="2">
    <source>
        <dbReference type="ARBA" id="ARBA00022490"/>
    </source>
</evidence>
<sequence length="99" mass="11156">MSQEALARAYELSRTIVAALEAGDWQIAADVSKERAPLLMSLDAGQSEENLAMIREIQAMNAVIIEKAREARDMCSSRFSEARRGIEAARLYRKTQRLR</sequence>
<evidence type="ECO:0000256" key="4">
    <source>
        <dbReference type="ARBA" id="ARBA00023186"/>
    </source>
</evidence>
<evidence type="ECO:0000256" key="1">
    <source>
        <dbReference type="ARBA" id="ARBA00004514"/>
    </source>
</evidence>
<dbReference type="InterPro" id="IPR008622">
    <property type="entry name" value="FliT"/>
</dbReference>
<reference evidence="6 7" key="1">
    <citation type="submission" date="2018-03" db="EMBL/GenBank/DDBJ databases">
        <title>Whole genome analyses suggest that Burkholderia sensu lato contains two further novel genera in the rhizoxinica-symbiotica group Mycetohabitans gen. nov., and Trinickia gen. nov.: implications for the evolution of diazotrophy and nodulation in the Burkholderiaceae.</title>
        <authorList>
            <person name="Estrada De Los Santos P."/>
            <person name="Palmer M."/>
            <person name="Chavez-Ramirez B."/>
            <person name="Steenkamp E.T."/>
            <person name="Hirsch A.M."/>
            <person name="Manyaka P."/>
            <person name="Maluk M."/>
            <person name="Lafos M."/>
            <person name="Crook M."/>
            <person name="Gross E."/>
            <person name="Simon M.F."/>
            <person name="Bueno Dos Reis Junior F."/>
            <person name="Poole P.S."/>
            <person name="Venter S.N."/>
            <person name="James E.K."/>
        </authorList>
    </citation>
    <scope>NUCLEOTIDE SEQUENCE [LARGE SCALE GENOMIC DNA]</scope>
    <source>
        <strain evidence="6 7">JPY-366</strain>
    </source>
</reference>
<evidence type="ECO:0000313" key="6">
    <source>
        <dbReference type="EMBL" id="PTB18075.1"/>
    </source>
</evidence>